<accession>A0A9N7RCX6</accession>
<evidence type="ECO:0000256" key="2">
    <source>
        <dbReference type="ARBA" id="ARBA00022472"/>
    </source>
</evidence>
<reference evidence="5" key="1">
    <citation type="submission" date="2019-12" db="EMBL/GenBank/DDBJ databases">
        <authorList>
            <person name="Scholes J."/>
        </authorList>
    </citation>
    <scope>NUCLEOTIDE SEQUENCE</scope>
</reference>
<dbReference type="OrthoDB" id="637682at2759"/>
<dbReference type="PANTHER" id="PTHR13068">
    <property type="entry name" value="CGI-12 PROTEIN-RELATED"/>
    <property type="match status" value="1"/>
</dbReference>
<dbReference type="AlphaFoldDB" id="A0A9N7RCX6"/>
<dbReference type="SMART" id="SM00733">
    <property type="entry name" value="Mterf"/>
    <property type="match status" value="3"/>
</dbReference>
<evidence type="ECO:0000313" key="6">
    <source>
        <dbReference type="Proteomes" id="UP001153555"/>
    </source>
</evidence>
<dbReference type="Gene3D" id="1.25.70.10">
    <property type="entry name" value="Transcription termination factor 3, mitochondrial"/>
    <property type="match status" value="1"/>
</dbReference>
<evidence type="ECO:0000256" key="1">
    <source>
        <dbReference type="ARBA" id="ARBA00007692"/>
    </source>
</evidence>
<feature type="compositionally biased region" description="Basic and acidic residues" evidence="4">
    <location>
        <begin position="31"/>
        <end position="50"/>
    </location>
</feature>
<comment type="similarity">
    <text evidence="1">Belongs to the mTERF family.</text>
</comment>
<keyword evidence="2" id="KW-0806">Transcription termination</keyword>
<feature type="region of interest" description="Disordered" evidence="4">
    <location>
        <begin position="1"/>
        <end position="53"/>
    </location>
</feature>
<keyword evidence="3" id="KW-0809">Transit peptide</keyword>
<keyword evidence="6" id="KW-1185">Reference proteome</keyword>
<dbReference type="InterPro" id="IPR038538">
    <property type="entry name" value="MTERF_sf"/>
</dbReference>
<protein>
    <submittedName>
        <fullName evidence="5">Mitochondrial transcription termination factor family protein</fullName>
    </submittedName>
</protein>
<dbReference type="EMBL" id="CACSLK010024540">
    <property type="protein sequence ID" value="CAA0823571.1"/>
    <property type="molecule type" value="Genomic_DNA"/>
</dbReference>
<name>A0A9N7RCX6_STRHE</name>
<evidence type="ECO:0000256" key="4">
    <source>
        <dbReference type="SAM" id="MobiDB-lite"/>
    </source>
</evidence>
<dbReference type="Proteomes" id="UP001153555">
    <property type="component" value="Unassembled WGS sequence"/>
</dbReference>
<organism evidence="5 6">
    <name type="scientific">Striga hermonthica</name>
    <name type="common">Purple witchweed</name>
    <name type="synonym">Buchnera hermonthica</name>
    <dbReference type="NCBI Taxonomy" id="68872"/>
    <lineage>
        <taxon>Eukaryota</taxon>
        <taxon>Viridiplantae</taxon>
        <taxon>Streptophyta</taxon>
        <taxon>Embryophyta</taxon>
        <taxon>Tracheophyta</taxon>
        <taxon>Spermatophyta</taxon>
        <taxon>Magnoliopsida</taxon>
        <taxon>eudicotyledons</taxon>
        <taxon>Gunneridae</taxon>
        <taxon>Pentapetalae</taxon>
        <taxon>asterids</taxon>
        <taxon>lamiids</taxon>
        <taxon>Lamiales</taxon>
        <taxon>Orobanchaceae</taxon>
        <taxon>Buchnereae</taxon>
        <taxon>Striga</taxon>
    </lineage>
</organism>
<comment type="caution">
    <text evidence="5">The sequence shown here is derived from an EMBL/GenBank/DDBJ whole genome shotgun (WGS) entry which is preliminary data.</text>
</comment>
<evidence type="ECO:0000256" key="3">
    <source>
        <dbReference type="ARBA" id="ARBA00022946"/>
    </source>
</evidence>
<dbReference type="GO" id="GO:0006353">
    <property type="term" value="P:DNA-templated transcription termination"/>
    <property type="evidence" value="ECO:0007669"/>
    <property type="project" value="UniProtKB-KW"/>
</dbReference>
<evidence type="ECO:0000313" key="5">
    <source>
        <dbReference type="EMBL" id="CAA0823571.1"/>
    </source>
</evidence>
<dbReference type="Pfam" id="PF02536">
    <property type="entry name" value="mTERF"/>
    <property type="match status" value="1"/>
</dbReference>
<keyword evidence="2" id="KW-0805">Transcription regulation</keyword>
<proteinExistence type="inferred from homology"/>
<keyword evidence="2" id="KW-0804">Transcription</keyword>
<dbReference type="GO" id="GO:0003676">
    <property type="term" value="F:nucleic acid binding"/>
    <property type="evidence" value="ECO:0007669"/>
    <property type="project" value="InterPro"/>
</dbReference>
<dbReference type="InterPro" id="IPR003690">
    <property type="entry name" value="MTERF"/>
</dbReference>
<dbReference type="PANTHER" id="PTHR13068:SF173">
    <property type="entry name" value="EMB|CAB62602.1"/>
    <property type="match status" value="1"/>
</dbReference>
<gene>
    <name evidence="5" type="ORF">SHERM_20721</name>
</gene>
<sequence>MPTHGVPTLRSNADPPCDDHPRLTPSVYEAYRTRCPPDARPPRESADRQTRPWCRPPAAQLSATPTAHHYPIQPDFVTFDEKNVMPKLKSAHLFLVKEPHLYPLSSLLSTITNFLKFSRNRGYTTTSTTRDSSSNNNLLTNYLTGFLNYSPHEAASISSRVSATLSTQKSDSVVHYLKSLESQAQIDFYQELGLHGPHLPIIISKNPGLLTGSLDRRVKPSIEAIKKVLELHLSLNLKKDEINLLVFHILSSCGLIVMSGSSLESNIAYLKSCGVLGSQLVMLLKNEPMMFSIPGDDLKGLVSRAVEMGFKTGSRMLIYAVLVLYSYNPKTLSRKFELFRVVSGT</sequence>